<proteinExistence type="predicted"/>
<evidence type="ECO:0000256" key="6">
    <source>
        <dbReference type="SAM" id="Phobius"/>
    </source>
</evidence>
<evidence type="ECO:0000313" key="9">
    <source>
        <dbReference type="Proteomes" id="UP000242474"/>
    </source>
</evidence>
<feature type="transmembrane region" description="Helical" evidence="6">
    <location>
        <begin position="38"/>
        <end position="60"/>
    </location>
</feature>
<dbReference type="AlphaFoldDB" id="A0A2G5BH15"/>
<evidence type="ECO:0000256" key="4">
    <source>
        <dbReference type="ARBA" id="ARBA00022989"/>
    </source>
</evidence>
<dbReference type="InterPro" id="IPR011701">
    <property type="entry name" value="MFS"/>
</dbReference>
<evidence type="ECO:0000256" key="2">
    <source>
        <dbReference type="ARBA" id="ARBA00022448"/>
    </source>
</evidence>
<evidence type="ECO:0000259" key="7">
    <source>
        <dbReference type="PROSITE" id="PS50850"/>
    </source>
</evidence>
<dbReference type="Proteomes" id="UP000242474">
    <property type="component" value="Unassembled WGS sequence"/>
</dbReference>
<reference evidence="8 9" key="1">
    <citation type="journal article" date="2015" name="Genome Biol. Evol.">
        <title>Phylogenomic analyses indicate that early fungi evolved digesting cell walls of algal ancestors of land plants.</title>
        <authorList>
            <person name="Chang Y."/>
            <person name="Wang S."/>
            <person name="Sekimoto S."/>
            <person name="Aerts A.L."/>
            <person name="Choi C."/>
            <person name="Clum A."/>
            <person name="LaButti K.M."/>
            <person name="Lindquist E.A."/>
            <person name="Yee Ngan C."/>
            <person name="Ohm R.A."/>
            <person name="Salamov A.A."/>
            <person name="Grigoriev I.V."/>
            <person name="Spatafora J.W."/>
            <person name="Berbee M.L."/>
        </authorList>
    </citation>
    <scope>NUCLEOTIDE SEQUENCE [LARGE SCALE GENOMIC DNA]</scope>
    <source>
        <strain evidence="8 9">NRRL 1564</strain>
    </source>
</reference>
<dbReference type="PANTHER" id="PTHR23506:SF23">
    <property type="entry name" value="GH10249P"/>
    <property type="match status" value="1"/>
</dbReference>
<dbReference type="Gene3D" id="1.20.1250.20">
    <property type="entry name" value="MFS general substrate transporter like domains"/>
    <property type="match status" value="1"/>
</dbReference>
<feature type="transmembrane region" description="Helical" evidence="6">
    <location>
        <begin position="332"/>
        <end position="351"/>
    </location>
</feature>
<evidence type="ECO:0000256" key="3">
    <source>
        <dbReference type="ARBA" id="ARBA00022692"/>
    </source>
</evidence>
<dbReference type="PANTHER" id="PTHR23506">
    <property type="entry name" value="GH10249P"/>
    <property type="match status" value="1"/>
</dbReference>
<dbReference type="SUPFAM" id="SSF103473">
    <property type="entry name" value="MFS general substrate transporter"/>
    <property type="match status" value="1"/>
</dbReference>
<dbReference type="GO" id="GO:0022857">
    <property type="term" value="F:transmembrane transporter activity"/>
    <property type="evidence" value="ECO:0007669"/>
    <property type="project" value="InterPro"/>
</dbReference>
<feature type="domain" description="Major facilitator superfamily (MFS) profile" evidence="7">
    <location>
        <begin position="38"/>
        <end position="490"/>
    </location>
</feature>
<accession>A0A2G5BH15</accession>
<feature type="transmembrane region" description="Helical" evidence="6">
    <location>
        <begin position="295"/>
        <end position="320"/>
    </location>
</feature>
<dbReference type="InterPro" id="IPR020846">
    <property type="entry name" value="MFS_dom"/>
</dbReference>
<feature type="transmembrane region" description="Helical" evidence="6">
    <location>
        <begin position="131"/>
        <end position="152"/>
    </location>
</feature>
<gene>
    <name evidence="8" type="ORF">COEREDRAFT_85270</name>
</gene>
<feature type="transmembrane region" description="Helical" evidence="6">
    <location>
        <begin position="363"/>
        <end position="385"/>
    </location>
</feature>
<keyword evidence="9" id="KW-1185">Reference proteome</keyword>
<organism evidence="8 9">
    <name type="scientific">Coemansia reversa (strain ATCC 12441 / NRRL 1564)</name>
    <dbReference type="NCBI Taxonomy" id="763665"/>
    <lineage>
        <taxon>Eukaryota</taxon>
        <taxon>Fungi</taxon>
        <taxon>Fungi incertae sedis</taxon>
        <taxon>Zoopagomycota</taxon>
        <taxon>Kickxellomycotina</taxon>
        <taxon>Kickxellomycetes</taxon>
        <taxon>Kickxellales</taxon>
        <taxon>Kickxellaceae</taxon>
        <taxon>Coemansia</taxon>
    </lineage>
</organism>
<sequence length="490" mass="52948">MRLSISIKDHVERSLSLVDIYLNNVSVLCTIRSLPATIWALSSLALFIDTFIYTLTVSILPEILQKNMNAPASSNGVVTTMFGVGSVIGSSASGILSDYIGNRRMLQIVGSLFYTSSGIILFYSRHYFQILLFRLVDGIASGIACTLLYASVGDVYPADLLGFKVAIIYFCNNIGYTIGPVCGQRLFSASGIKGPALVVIALGLLKFVLLVIFAEDSLVIRKKLRTELIIFQQASSDVAVVEAPGSQELEANKHPDKKSASLRRVNSEQSQDAAIYSPNSTHKVSILRVLTRPPVLVSTLVIITCIGIQCMLEGIVPLYLVDTLNHTHDDGMTFVVVGLVFTLAAPVVGKASDMIILWQGERMRYYIMLFGAIAIIANVMVMALFKTYTAMMVGYALFAVSNLCMFIPAQSAYGDFVNGSDTNTMARGYSIAVFSWAAGAICLPPIGTAFYLIAGFTKPAIVITVVTCVISAGACQAYIIWGRNALAHVE</sequence>
<feature type="transmembrane region" description="Helical" evidence="6">
    <location>
        <begin position="460"/>
        <end position="481"/>
    </location>
</feature>
<evidence type="ECO:0000256" key="1">
    <source>
        <dbReference type="ARBA" id="ARBA00004141"/>
    </source>
</evidence>
<keyword evidence="2" id="KW-0813">Transport</keyword>
<feature type="transmembrane region" description="Helical" evidence="6">
    <location>
        <begin position="391"/>
        <end position="409"/>
    </location>
</feature>
<name>A0A2G5BH15_COERN</name>
<dbReference type="PROSITE" id="PS50850">
    <property type="entry name" value="MFS"/>
    <property type="match status" value="1"/>
</dbReference>
<keyword evidence="5 6" id="KW-0472">Membrane</keyword>
<feature type="transmembrane region" description="Helical" evidence="6">
    <location>
        <begin position="72"/>
        <end position="93"/>
    </location>
</feature>
<dbReference type="InterPro" id="IPR036259">
    <property type="entry name" value="MFS_trans_sf"/>
</dbReference>
<dbReference type="STRING" id="763665.A0A2G5BH15"/>
<dbReference type="Pfam" id="PF07690">
    <property type="entry name" value="MFS_1"/>
    <property type="match status" value="1"/>
</dbReference>
<feature type="transmembrane region" description="Helical" evidence="6">
    <location>
        <begin position="429"/>
        <end position="454"/>
    </location>
</feature>
<dbReference type="GO" id="GO:0016020">
    <property type="term" value="C:membrane"/>
    <property type="evidence" value="ECO:0007669"/>
    <property type="project" value="UniProtKB-SubCell"/>
</dbReference>
<evidence type="ECO:0000256" key="5">
    <source>
        <dbReference type="ARBA" id="ARBA00023136"/>
    </source>
</evidence>
<protein>
    <submittedName>
        <fullName evidence="8">MFS general substrate transporter</fullName>
    </submittedName>
</protein>
<dbReference type="EMBL" id="KZ303490">
    <property type="protein sequence ID" value="PIA18281.1"/>
    <property type="molecule type" value="Genomic_DNA"/>
</dbReference>
<dbReference type="InterPro" id="IPR050930">
    <property type="entry name" value="MFS_Vesicular_Transporter"/>
</dbReference>
<feature type="transmembrane region" description="Helical" evidence="6">
    <location>
        <begin position="105"/>
        <end position="124"/>
    </location>
</feature>
<keyword evidence="4 6" id="KW-1133">Transmembrane helix</keyword>
<evidence type="ECO:0000313" key="8">
    <source>
        <dbReference type="EMBL" id="PIA18281.1"/>
    </source>
</evidence>
<dbReference type="OrthoDB" id="5086884at2759"/>
<keyword evidence="3 6" id="KW-0812">Transmembrane</keyword>
<feature type="transmembrane region" description="Helical" evidence="6">
    <location>
        <begin position="196"/>
        <end position="214"/>
    </location>
</feature>
<comment type="subcellular location">
    <subcellularLocation>
        <location evidence="1">Membrane</location>
        <topology evidence="1">Multi-pass membrane protein</topology>
    </subcellularLocation>
</comment>